<dbReference type="InterPro" id="IPR051022">
    <property type="entry name" value="Notch_Cell-Fate_Det"/>
</dbReference>
<dbReference type="OrthoDB" id="10046852at2759"/>
<keyword evidence="7" id="KW-0812">Transmembrane</keyword>
<comment type="caution">
    <text evidence="5">Lacks conserved residue(s) required for the propagation of feature annotation.</text>
</comment>
<comment type="caution">
    <text evidence="10">The sequence shown here is derived from an EMBL/GenBank/DDBJ whole genome shotgun (WGS) entry which is preliminary data.</text>
</comment>
<dbReference type="PANTHER" id="PTHR24049">
    <property type="entry name" value="CRUMBS FAMILY MEMBER"/>
    <property type="match status" value="1"/>
</dbReference>
<feature type="region of interest" description="Disordered" evidence="6">
    <location>
        <begin position="258"/>
        <end position="289"/>
    </location>
</feature>
<dbReference type="EMBL" id="JAIZAY010000011">
    <property type="protein sequence ID" value="KAJ8033252.1"/>
    <property type="molecule type" value="Genomic_DNA"/>
</dbReference>
<evidence type="ECO:0000313" key="10">
    <source>
        <dbReference type="EMBL" id="KAJ8033252.1"/>
    </source>
</evidence>
<name>A0A9Q1H2W9_HOLLE</name>
<feature type="compositionally biased region" description="Polar residues" evidence="6">
    <location>
        <begin position="272"/>
        <end position="289"/>
    </location>
</feature>
<evidence type="ECO:0000256" key="2">
    <source>
        <dbReference type="ARBA" id="ARBA00022729"/>
    </source>
</evidence>
<proteinExistence type="predicted"/>
<keyword evidence="4 5" id="KW-1015">Disulfide bond</keyword>
<evidence type="ECO:0000256" key="3">
    <source>
        <dbReference type="ARBA" id="ARBA00022737"/>
    </source>
</evidence>
<feature type="domain" description="EGF-like" evidence="9">
    <location>
        <begin position="148"/>
        <end position="184"/>
    </location>
</feature>
<keyword evidence="7" id="KW-1133">Transmembrane helix</keyword>
<dbReference type="PROSITE" id="PS50026">
    <property type="entry name" value="EGF_3"/>
    <property type="match status" value="3"/>
</dbReference>
<feature type="signal peptide" evidence="8">
    <location>
        <begin position="1"/>
        <end position="25"/>
    </location>
</feature>
<protein>
    <submittedName>
        <fullName evidence="10">Delta-like protein 3</fullName>
    </submittedName>
</protein>
<evidence type="ECO:0000256" key="7">
    <source>
        <dbReference type="SAM" id="Phobius"/>
    </source>
</evidence>
<dbReference type="SUPFAM" id="SSF57196">
    <property type="entry name" value="EGF/Laminin"/>
    <property type="match status" value="3"/>
</dbReference>
<dbReference type="AlphaFoldDB" id="A0A9Q1H2W9"/>
<organism evidence="10 11">
    <name type="scientific">Holothuria leucospilota</name>
    <name type="common">Black long sea cucumber</name>
    <name type="synonym">Mertensiothuria leucospilota</name>
    <dbReference type="NCBI Taxonomy" id="206669"/>
    <lineage>
        <taxon>Eukaryota</taxon>
        <taxon>Metazoa</taxon>
        <taxon>Echinodermata</taxon>
        <taxon>Eleutherozoa</taxon>
        <taxon>Echinozoa</taxon>
        <taxon>Holothuroidea</taxon>
        <taxon>Aspidochirotacea</taxon>
        <taxon>Aspidochirotida</taxon>
        <taxon>Holothuriidae</taxon>
        <taxon>Holothuria</taxon>
    </lineage>
</organism>
<dbReference type="Proteomes" id="UP001152320">
    <property type="component" value="Chromosome 11"/>
</dbReference>
<reference evidence="10" key="1">
    <citation type="submission" date="2021-10" db="EMBL/GenBank/DDBJ databases">
        <title>Tropical sea cucumber genome reveals ecological adaptation and Cuvierian tubules defense mechanism.</title>
        <authorList>
            <person name="Chen T."/>
        </authorList>
    </citation>
    <scope>NUCLEOTIDE SEQUENCE</scope>
    <source>
        <strain evidence="10">Nanhai2018</strain>
        <tissue evidence="10">Muscle</tissue>
    </source>
</reference>
<dbReference type="PROSITE" id="PS01186">
    <property type="entry name" value="EGF_2"/>
    <property type="match status" value="1"/>
</dbReference>
<dbReference type="Pfam" id="PF00008">
    <property type="entry name" value="EGF"/>
    <property type="match status" value="1"/>
</dbReference>
<evidence type="ECO:0000256" key="6">
    <source>
        <dbReference type="SAM" id="MobiDB-lite"/>
    </source>
</evidence>
<sequence length="362" mass="38055">MKTSTSFYFDCIVFLLLYTVGNVAGQVCSPSPCMNGGSCFETFSVETGFLCMCSSNFTGDTCETALPGGPVMCGFNTCGNGGTCSITSGAIECTCTTGYTGPRCDTPVNIIASTAGSSQALTTKTAATSQTIRQTTSNSISDPTLPGGPVMCRFNTCGNGGTCSITSGAIECTCTTDFTGPRCDTPVNIIASTGSSQALTTKTAATSQTIRQMTSSSISDPSEGSVPTWVIIIVTVAAVIVFVLVLILFAMITTRKRKGKNESGNPHMISDFTRNTPEGDSANMGNGCTAETNLAYDPHSFDAYDDPPPDYDDDRSINGFLAPAPRIYDNKELSLDRRDPCPTNDYGDFSRSDDDGFDAALY</sequence>
<feature type="disulfide bond" evidence="5">
    <location>
        <begin position="53"/>
        <end position="62"/>
    </location>
</feature>
<feature type="transmembrane region" description="Helical" evidence="7">
    <location>
        <begin position="229"/>
        <end position="252"/>
    </location>
</feature>
<dbReference type="CDD" id="cd00054">
    <property type="entry name" value="EGF_CA"/>
    <property type="match status" value="2"/>
</dbReference>
<dbReference type="InterPro" id="IPR000742">
    <property type="entry name" value="EGF"/>
</dbReference>
<dbReference type="Gene3D" id="2.10.25.10">
    <property type="entry name" value="Laminin"/>
    <property type="match status" value="3"/>
</dbReference>
<accession>A0A9Q1H2W9</accession>
<keyword evidence="1 5" id="KW-0245">EGF-like domain</keyword>
<dbReference type="PANTHER" id="PTHR24049:SF22">
    <property type="entry name" value="DROSOPHILA CRUMBS HOMOLOG"/>
    <property type="match status" value="1"/>
</dbReference>
<feature type="domain" description="EGF-like" evidence="9">
    <location>
        <begin position="24"/>
        <end position="63"/>
    </location>
</feature>
<feature type="chain" id="PRO_5040233721" evidence="8">
    <location>
        <begin position="26"/>
        <end position="362"/>
    </location>
</feature>
<feature type="domain" description="EGF-like" evidence="9">
    <location>
        <begin position="69"/>
        <end position="105"/>
    </location>
</feature>
<evidence type="ECO:0000313" key="11">
    <source>
        <dbReference type="Proteomes" id="UP001152320"/>
    </source>
</evidence>
<evidence type="ECO:0000256" key="5">
    <source>
        <dbReference type="PROSITE-ProRule" id="PRU00076"/>
    </source>
</evidence>
<dbReference type="SMART" id="SM00181">
    <property type="entry name" value="EGF"/>
    <property type="match status" value="3"/>
</dbReference>
<feature type="disulfide bond" evidence="5">
    <location>
        <begin position="95"/>
        <end position="104"/>
    </location>
</feature>
<keyword evidence="11" id="KW-1185">Reference proteome</keyword>
<keyword evidence="7" id="KW-0472">Membrane</keyword>
<evidence type="ECO:0000256" key="4">
    <source>
        <dbReference type="ARBA" id="ARBA00023157"/>
    </source>
</evidence>
<dbReference type="PROSITE" id="PS00022">
    <property type="entry name" value="EGF_1"/>
    <property type="match status" value="3"/>
</dbReference>
<dbReference type="GO" id="GO:0032991">
    <property type="term" value="C:protein-containing complex"/>
    <property type="evidence" value="ECO:0007669"/>
    <property type="project" value="TreeGrafter"/>
</dbReference>
<keyword evidence="2 8" id="KW-0732">Signal</keyword>
<evidence type="ECO:0000259" key="9">
    <source>
        <dbReference type="PROSITE" id="PS50026"/>
    </source>
</evidence>
<feature type="disulfide bond" evidence="5">
    <location>
        <begin position="174"/>
        <end position="183"/>
    </location>
</feature>
<evidence type="ECO:0000256" key="8">
    <source>
        <dbReference type="SAM" id="SignalP"/>
    </source>
</evidence>
<keyword evidence="3" id="KW-0677">Repeat</keyword>
<gene>
    <name evidence="10" type="ORF">HOLleu_23431</name>
</gene>
<feature type="region of interest" description="Disordered" evidence="6">
    <location>
        <begin position="332"/>
        <end position="362"/>
    </location>
</feature>
<dbReference type="GO" id="GO:0005886">
    <property type="term" value="C:plasma membrane"/>
    <property type="evidence" value="ECO:0007669"/>
    <property type="project" value="TreeGrafter"/>
</dbReference>
<dbReference type="GO" id="GO:0007157">
    <property type="term" value="P:heterophilic cell-cell adhesion via plasma membrane cell adhesion molecules"/>
    <property type="evidence" value="ECO:0007669"/>
    <property type="project" value="TreeGrafter"/>
</dbReference>
<evidence type="ECO:0000256" key="1">
    <source>
        <dbReference type="ARBA" id="ARBA00022536"/>
    </source>
</evidence>
<dbReference type="GO" id="GO:0045197">
    <property type="term" value="P:establishment or maintenance of epithelial cell apical/basal polarity"/>
    <property type="evidence" value="ECO:0007669"/>
    <property type="project" value="TreeGrafter"/>
</dbReference>